<organism evidence="1">
    <name type="scientific">Arundo donax</name>
    <name type="common">Giant reed</name>
    <name type="synonym">Donax arundinaceus</name>
    <dbReference type="NCBI Taxonomy" id="35708"/>
    <lineage>
        <taxon>Eukaryota</taxon>
        <taxon>Viridiplantae</taxon>
        <taxon>Streptophyta</taxon>
        <taxon>Embryophyta</taxon>
        <taxon>Tracheophyta</taxon>
        <taxon>Spermatophyta</taxon>
        <taxon>Magnoliopsida</taxon>
        <taxon>Liliopsida</taxon>
        <taxon>Poales</taxon>
        <taxon>Poaceae</taxon>
        <taxon>PACMAD clade</taxon>
        <taxon>Arundinoideae</taxon>
        <taxon>Arundineae</taxon>
        <taxon>Arundo</taxon>
    </lineage>
</organism>
<reference evidence="1" key="1">
    <citation type="submission" date="2014-09" db="EMBL/GenBank/DDBJ databases">
        <authorList>
            <person name="Magalhaes I.L.F."/>
            <person name="Oliveira U."/>
            <person name="Santos F.R."/>
            <person name="Vidigal T.H.D.A."/>
            <person name="Brescovit A.D."/>
            <person name="Santos A.J."/>
        </authorList>
    </citation>
    <scope>NUCLEOTIDE SEQUENCE</scope>
    <source>
        <tissue evidence="1">Shoot tissue taken approximately 20 cm above the soil surface</tissue>
    </source>
</reference>
<accession>A0A0A9HFQ1</accession>
<reference evidence="1" key="2">
    <citation type="journal article" date="2015" name="Data Brief">
        <title>Shoot transcriptome of the giant reed, Arundo donax.</title>
        <authorList>
            <person name="Barrero R.A."/>
            <person name="Guerrero F.D."/>
            <person name="Moolhuijzen P."/>
            <person name="Goolsby J.A."/>
            <person name="Tidwell J."/>
            <person name="Bellgard S.E."/>
            <person name="Bellgard M.I."/>
        </authorList>
    </citation>
    <scope>NUCLEOTIDE SEQUENCE</scope>
    <source>
        <tissue evidence="1">Shoot tissue taken approximately 20 cm above the soil surface</tissue>
    </source>
</reference>
<dbReference type="EMBL" id="GBRH01166148">
    <property type="protein sequence ID" value="JAE31748.1"/>
    <property type="molecule type" value="Transcribed_RNA"/>
</dbReference>
<evidence type="ECO:0000313" key="1">
    <source>
        <dbReference type="EMBL" id="JAE31748.1"/>
    </source>
</evidence>
<proteinExistence type="predicted"/>
<dbReference type="AlphaFoldDB" id="A0A0A9HFQ1"/>
<protein>
    <submittedName>
        <fullName evidence="1">Uncharacterized protein</fullName>
    </submittedName>
</protein>
<name>A0A0A9HFQ1_ARUDO</name>
<sequence length="127" mass="14937">MYNYDYRLMPTLCFHRMFNVILIHAYLESFAWILEPCWNMTHQTSEPPLFLSQDNELFLGIVADPTFEGIICLWKFRTDNHLVLTNVCLAMPYSRTHACLVMHYRAHMCTCGLSFSLCKLCCVSQWV</sequence>